<dbReference type="PANTHER" id="PTHR43773:SF1">
    <property type="entry name" value="MAGNESIUM TRANSPORTER MGTE"/>
    <property type="match status" value="1"/>
</dbReference>
<evidence type="ECO:0000256" key="5">
    <source>
        <dbReference type="ARBA" id="ARBA00022842"/>
    </source>
</evidence>
<keyword evidence="9" id="KW-0479">Metal-binding</keyword>
<keyword evidence="9" id="KW-1003">Cell membrane</keyword>
<keyword evidence="7 9" id="KW-0472">Membrane</keyword>
<keyword evidence="8" id="KW-0129">CBS domain</keyword>
<reference evidence="11" key="1">
    <citation type="journal article" date="2020" name="mSystems">
        <title>Genome- and Community-Level Interaction Insights into Carbon Utilization and Element Cycling Functions of Hydrothermarchaeota in Hydrothermal Sediment.</title>
        <authorList>
            <person name="Zhou Z."/>
            <person name="Liu Y."/>
            <person name="Xu W."/>
            <person name="Pan J."/>
            <person name="Luo Z.H."/>
            <person name="Li M."/>
        </authorList>
    </citation>
    <scope>NUCLEOTIDE SEQUENCE [LARGE SCALE GENOMIC DNA]</scope>
    <source>
        <strain evidence="11">SpSt-1181</strain>
    </source>
</reference>
<feature type="transmembrane region" description="Helical" evidence="9">
    <location>
        <begin position="394"/>
        <end position="420"/>
    </location>
</feature>
<dbReference type="SMART" id="SM00924">
    <property type="entry name" value="MgtE_N"/>
    <property type="match status" value="1"/>
</dbReference>
<dbReference type="AlphaFoldDB" id="A0A831WR46"/>
<dbReference type="Gene3D" id="3.10.580.10">
    <property type="entry name" value="CBS-domain"/>
    <property type="match status" value="1"/>
</dbReference>
<feature type="transmembrane region" description="Helical" evidence="9">
    <location>
        <begin position="359"/>
        <end position="382"/>
    </location>
</feature>
<dbReference type="InterPro" id="IPR000644">
    <property type="entry name" value="CBS_dom"/>
</dbReference>
<comment type="similarity">
    <text evidence="2 9">Belongs to the SLC41A transporter family.</text>
</comment>
<dbReference type="EMBL" id="DSBW01000050">
    <property type="protein sequence ID" value="HED30490.1"/>
    <property type="molecule type" value="Genomic_DNA"/>
</dbReference>
<dbReference type="Gene3D" id="1.25.60.10">
    <property type="entry name" value="MgtE N-terminal domain-like"/>
    <property type="match status" value="1"/>
</dbReference>
<dbReference type="CDD" id="cd04606">
    <property type="entry name" value="CBS_pair_Mg_transporter"/>
    <property type="match status" value="1"/>
</dbReference>
<evidence type="ECO:0000256" key="1">
    <source>
        <dbReference type="ARBA" id="ARBA00004141"/>
    </source>
</evidence>
<comment type="caution">
    <text evidence="9">Lacks conserved residue(s) required for the propagation of feature annotation.</text>
</comment>
<feature type="transmembrane region" description="Helical" evidence="9">
    <location>
        <begin position="432"/>
        <end position="455"/>
    </location>
</feature>
<keyword evidence="3 9" id="KW-0813">Transport</keyword>
<sequence>MIGTPILPEIRELIERRNFSALQRIFTDWLPVDLAELISDLPENEQAILFRLLPRGVATETFEYLDIDAQQNLLQALTKKDVTHILNSMSPDDRTEMLEELPSTVVQELLKLLSFEEFKIAKTLLAYSEGSVGRLMSPDYISVKKDWAIAQVLDYIRRYGHDSETLNVIYVIDDYGKLIGELASRELLLSQPERIVKDLISEEKIITLTATQDQQDALEAFKRYDRVALPVVDSNGYLIGIVTVDDMLDVAEEEETEDIQKFGGIEALEEPYMDLPLLQVIKKRGVWLIVLFLGEMLTASAMAFFEDELSKAIILATFIPLIISSGGNSGSQAATLIIRALALGEISIKDWWRVMRREILSGLALGSVLGLIGMFRVVFWSLILGTYNIEWLTIGYTVGASLVGVVLLGTLAGSMLPLVLQRLGLDPATSSAPFVATIVDVAGIVIYFSVATVFLRGILL</sequence>
<evidence type="ECO:0000256" key="3">
    <source>
        <dbReference type="ARBA" id="ARBA00022448"/>
    </source>
</evidence>
<evidence type="ECO:0000313" key="11">
    <source>
        <dbReference type="EMBL" id="HED30490.1"/>
    </source>
</evidence>
<organism evidence="11">
    <name type="scientific">Prosthecochloris aestuarii</name>
    <dbReference type="NCBI Taxonomy" id="1102"/>
    <lineage>
        <taxon>Bacteria</taxon>
        <taxon>Pseudomonadati</taxon>
        <taxon>Chlorobiota</taxon>
        <taxon>Chlorobiia</taxon>
        <taxon>Chlorobiales</taxon>
        <taxon>Chlorobiaceae</taxon>
        <taxon>Prosthecochloris</taxon>
    </lineage>
</organism>
<dbReference type="Proteomes" id="UP000886335">
    <property type="component" value="Unassembled WGS sequence"/>
</dbReference>
<dbReference type="NCBIfam" id="TIGR00400">
    <property type="entry name" value="mgtE"/>
    <property type="match status" value="1"/>
</dbReference>
<dbReference type="PROSITE" id="PS51371">
    <property type="entry name" value="CBS"/>
    <property type="match status" value="2"/>
</dbReference>
<dbReference type="Pfam" id="PF01769">
    <property type="entry name" value="MgtE"/>
    <property type="match status" value="1"/>
</dbReference>
<comment type="subunit">
    <text evidence="9">Homodimer.</text>
</comment>
<comment type="function">
    <text evidence="9">Acts as a magnesium transporter.</text>
</comment>
<comment type="subcellular location">
    <subcellularLocation>
        <location evidence="9">Cell membrane</location>
        <topology evidence="9">Multi-pass membrane protein</topology>
    </subcellularLocation>
    <subcellularLocation>
        <location evidence="1">Membrane</location>
        <topology evidence="1">Multi-pass membrane protein</topology>
    </subcellularLocation>
</comment>
<keyword evidence="5 9" id="KW-0460">Magnesium</keyword>
<dbReference type="GO" id="GO:0046872">
    <property type="term" value="F:metal ion binding"/>
    <property type="evidence" value="ECO:0007669"/>
    <property type="project" value="UniProtKB-KW"/>
</dbReference>
<keyword evidence="6 9" id="KW-1133">Transmembrane helix</keyword>
<feature type="domain" description="CBS" evidence="10">
    <location>
        <begin position="200"/>
        <end position="257"/>
    </location>
</feature>
<gene>
    <name evidence="11" type="primary">mgtE</name>
    <name evidence="11" type="ORF">ENN50_02115</name>
</gene>
<protein>
    <recommendedName>
        <fullName evidence="9">Magnesium transporter MgtE</fullName>
    </recommendedName>
</protein>
<dbReference type="Pfam" id="PF00571">
    <property type="entry name" value="CBS"/>
    <property type="match status" value="2"/>
</dbReference>
<dbReference type="InterPro" id="IPR006668">
    <property type="entry name" value="Mg_transptr_MgtE_intracell_dom"/>
</dbReference>
<dbReference type="GO" id="GO:0005886">
    <property type="term" value="C:plasma membrane"/>
    <property type="evidence" value="ECO:0007669"/>
    <property type="project" value="UniProtKB-SubCell"/>
</dbReference>
<proteinExistence type="inferred from homology"/>
<dbReference type="InterPro" id="IPR006667">
    <property type="entry name" value="SLC41_membr_dom"/>
</dbReference>
<dbReference type="GO" id="GO:0015095">
    <property type="term" value="F:magnesium ion transmembrane transporter activity"/>
    <property type="evidence" value="ECO:0007669"/>
    <property type="project" value="UniProtKB-UniRule"/>
</dbReference>
<dbReference type="SUPFAM" id="SSF161093">
    <property type="entry name" value="MgtE membrane domain-like"/>
    <property type="match status" value="1"/>
</dbReference>
<dbReference type="InterPro" id="IPR038076">
    <property type="entry name" value="MgtE_N_sf"/>
</dbReference>
<comment type="caution">
    <text evidence="11">The sequence shown here is derived from an EMBL/GenBank/DDBJ whole genome shotgun (WGS) entry which is preliminary data.</text>
</comment>
<feature type="domain" description="CBS" evidence="10">
    <location>
        <begin position="136"/>
        <end position="199"/>
    </location>
</feature>
<evidence type="ECO:0000259" key="10">
    <source>
        <dbReference type="PROSITE" id="PS51371"/>
    </source>
</evidence>
<dbReference type="SMART" id="SM00116">
    <property type="entry name" value="CBS"/>
    <property type="match status" value="1"/>
</dbReference>
<evidence type="ECO:0000256" key="2">
    <source>
        <dbReference type="ARBA" id="ARBA00009749"/>
    </source>
</evidence>
<evidence type="ECO:0000256" key="9">
    <source>
        <dbReference type="RuleBase" id="RU362011"/>
    </source>
</evidence>
<dbReference type="SUPFAM" id="SSF54631">
    <property type="entry name" value="CBS-domain pair"/>
    <property type="match status" value="1"/>
</dbReference>
<dbReference type="Pfam" id="PF03448">
    <property type="entry name" value="MgtE_N"/>
    <property type="match status" value="1"/>
</dbReference>
<dbReference type="PANTHER" id="PTHR43773">
    <property type="entry name" value="MAGNESIUM TRANSPORTER MGTE"/>
    <property type="match status" value="1"/>
</dbReference>
<dbReference type="InterPro" id="IPR046342">
    <property type="entry name" value="CBS_dom_sf"/>
</dbReference>
<evidence type="ECO:0000256" key="4">
    <source>
        <dbReference type="ARBA" id="ARBA00022692"/>
    </source>
</evidence>
<keyword evidence="4 9" id="KW-0812">Transmembrane</keyword>
<dbReference type="InterPro" id="IPR006669">
    <property type="entry name" value="MgtE_transporter"/>
</dbReference>
<dbReference type="InterPro" id="IPR036739">
    <property type="entry name" value="SLC41_membr_dom_sf"/>
</dbReference>
<name>A0A831WR46_PROAE</name>
<evidence type="ECO:0000256" key="6">
    <source>
        <dbReference type="ARBA" id="ARBA00022989"/>
    </source>
</evidence>
<evidence type="ECO:0000256" key="7">
    <source>
        <dbReference type="ARBA" id="ARBA00023136"/>
    </source>
</evidence>
<dbReference type="SUPFAM" id="SSF158791">
    <property type="entry name" value="MgtE N-terminal domain-like"/>
    <property type="match status" value="1"/>
</dbReference>
<dbReference type="Gene3D" id="1.10.357.20">
    <property type="entry name" value="SLC41 divalent cation transporters, integral membrane domain"/>
    <property type="match status" value="1"/>
</dbReference>
<accession>A0A831WR46</accession>
<evidence type="ECO:0000256" key="8">
    <source>
        <dbReference type="PROSITE-ProRule" id="PRU00703"/>
    </source>
</evidence>